<evidence type="ECO:0000313" key="3">
    <source>
        <dbReference type="Proteomes" id="UP000746747"/>
    </source>
</evidence>
<gene>
    <name evidence="2" type="ORF">CJOHNSTONI_LOCUS5901</name>
</gene>
<feature type="transmembrane region" description="Helical" evidence="1">
    <location>
        <begin position="181"/>
        <end position="205"/>
    </location>
</feature>
<accession>A0A8J2MPN1</accession>
<keyword evidence="3" id="KW-1185">Reference proteome</keyword>
<dbReference type="EMBL" id="CAKAEH010001414">
    <property type="protein sequence ID" value="CAG9535930.1"/>
    <property type="molecule type" value="Genomic_DNA"/>
</dbReference>
<feature type="transmembrane region" description="Helical" evidence="1">
    <location>
        <begin position="16"/>
        <end position="41"/>
    </location>
</feature>
<protein>
    <submittedName>
        <fullName evidence="2">Uncharacterized protein</fullName>
    </submittedName>
</protein>
<feature type="transmembrane region" description="Helical" evidence="1">
    <location>
        <begin position="96"/>
        <end position="115"/>
    </location>
</feature>
<proteinExistence type="predicted"/>
<keyword evidence="1" id="KW-0472">Membrane</keyword>
<organism evidence="2 3">
    <name type="scientific">Cercopithifilaria johnstoni</name>
    <dbReference type="NCBI Taxonomy" id="2874296"/>
    <lineage>
        <taxon>Eukaryota</taxon>
        <taxon>Metazoa</taxon>
        <taxon>Ecdysozoa</taxon>
        <taxon>Nematoda</taxon>
        <taxon>Chromadorea</taxon>
        <taxon>Rhabditida</taxon>
        <taxon>Spirurina</taxon>
        <taxon>Spiruromorpha</taxon>
        <taxon>Filarioidea</taxon>
        <taxon>Onchocercidae</taxon>
        <taxon>Cercopithifilaria</taxon>
    </lineage>
</organism>
<dbReference type="Proteomes" id="UP000746747">
    <property type="component" value="Unassembled WGS sequence"/>
</dbReference>
<dbReference type="OrthoDB" id="5853217at2759"/>
<feature type="transmembrane region" description="Helical" evidence="1">
    <location>
        <begin position="50"/>
        <end position="76"/>
    </location>
</feature>
<sequence length="340" mass="39042">MTSNDWYNKPLNLDDIIAGGTLTLLAIIFLSIYIVVAFALYRESHSTTGFLYLLSSSINNMFLLINHAFNPGILILLKKQTPIYGRRLFQTYSDSMWFSMCYHILLLSWTRYAAISRPCQFRKQQNFTVYMLCFMCYVIALIQSIVLNLQPWYVTFYYEASVYGMVAENIELYLKGGKSQIFFIFHLLIFIATFSLYGCAFFLLFKYNHKFRKNFNNRITPNAIQPNAIRSWNVFAANNVHMCSETKLILPCICNAIIFVMGQVVITVGINGGRWTTWLTSVLFTLTDAVDSITLLTFSGLVRKSTLIILRDLFYCCNKETKVVVIKKTTKPSASSKEGI</sequence>
<keyword evidence="1" id="KW-0812">Transmembrane</keyword>
<name>A0A8J2MPN1_9BILA</name>
<keyword evidence="1" id="KW-1133">Transmembrane helix</keyword>
<feature type="transmembrane region" description="Helical" evidence="1">
    <location>
        <begin position="127"/>
        <end position="147"/>
    </location>
</feature>
<evidence type="ECO:0000313" key="2">
    <source>
        <dbReference type="EMBL" id="CAG9535930.1"/>
    </source>
</evidence>
<feature type="transmembrane region" description="Helical" evidence="1">
    <location>
        <begin position="248"/>
        <end position="270"/>
    </location>
</feature>
<comment type="caution">
    <text evidence="2">The sequence shown here is derived from an EMBL/GenBank/DDBJ whole genome shotgun (WGS) entry which is preliminary data.</text>
</comment>
<dbReference type="Gene3D" id="1.20.1070.10">
    <property type="entry name" value="Rhodopsin 7-helix transmembrane proteins"/>
    <property type="match status" value="1"/>
</dbReference>
<feature type="transmembrane region" description="Helical" evidence="1">
    <location>
        <begin position="282"/>
        <end position="302"/>
    </location>
</feature>
<dbReference type="AlphaFoldDB" id="A0A8J2MPN1"/>
<evidence type="ECO:0000256" key="1">
    <source>
        <dbReference type="SAM" id="Phobius"/>
    </source>
</evidence>
<dbReference type="SUPFAM" id="SSF81321">
    <property type="entry name" value="Family A G protein-coupled receptor-like"/>
    <property type="match status" value="1"/>
</dbReference>
<reference evidence="2" key="1">
    <citation type="submission" date="2021-09" db="EMBL/GenBank/DDBJ databases">
        <authorList>
            <consortium name="Pathogen Informatics"/>
        </authorList>
    </citation>
    <scope>NUCLEOTIDE SEQUENCE</scope>
</reference>